<name>A0AAD5SSU8_9FUNG</name>
<dbReference type="Pfam" id="PF01902">
    <property type="entry name" value="Diphthami_syn_2"/>
    <property type="match status" value="1"/>
</dbReference>
<keyword evidence="4" id="KW-0436">Ligase</keyword>
<comment type="caution">
    <text evidence="11">The sequence shown here is derived from an EMBL/GenBank/DDBJ whole genome shotgun (WGS) entry which is preliminary data.</text>
</comment>
<evidence type="ECO:0000256" key="4">
    <source>
        <dbReference type="ARBA" id="ARBA00022598"/>
    </source>
</evidence>
<evidence type="ECO:0000313" key="12">
    <source>
        <dbReference type="Proteomes" id="UP001211907"/>
    </source>
</evidence>
<evidence type="ECO:0000256" key="9">
    <source>
        <dbReference type="ARBA" id="ARBA00048108"/>
    </source>
</evidence>
<dbReference type="Gene3D" id="3.90.1490.10">
    <property type="entry name" value="putative n-type atp pyrophosphatase, domain 2"/>
    <property type="match status" value="1"/>
</dbReference>
<evidence type="ECO:0000313" key="11">
    <source>
        <dbReference type="EMBL" id="KAJ3095985.1"/>
    </source>
</evidence>
<dbReference type="PANTHER" id="PTHR12196">
    <property type="entry name" value="DOMAIN OF UNKNOWN FUNCTION 71 DUF71 -CONTAINING PROTEIN"/>
    <property type="match status" value="1"/>
</dbReference>
<dbReference type="GO" id="GO:0017183">
    <property type="term" value="P:protein histidyl modification to diphthamide"/>
    <property type="evidence" value="ECO:0007669"/>
    <property type="project" value="TreeGrafter"/>
</dbReference>
<evidence type="ECO:0000256" key="5">
    <source>
        <dbReference type="ARBA" id="ARBA00022741"/>
    </source>
</evidence>
<evidence type="ECO:0000256" key="7">
    <source>
        <dbReference type="ARBA" id="ARBA00029814"/>
    </source>
</evidence>
<evidence type="ECO:0000256" key="1">
    <source>
        <dbReference type="ARBA" id="ARBA00005156"/>
    </source>
</evidence>
<dbReference type="InterPro" id="IPR002761">
    <property type="entry name" value="Diphthami_syn_dom"/>
</dbReference>
<dbReference type="InterPro" id="IPR035959">
    <property type="entry name" value="RutC-like_sf"/>
</dbReference>
<dbReference type="PANTHER" id="PTHR12196:SF2">
    <property type="entry name" value="DIPHTHINE--AMMONIA LIGASE"/>
    <property type="match status" value="1"/>
</dbReference>
<evidence type="ECO:0000256" key="3">
    <source>
        <dbReference type="ARBA" id="ARBA00018426"/>
    </source>
</evidence>
<protein>
    <recommendedName>
        <fullName evidence="3">Diphthine--ammonia ligase</fullName>
        <ecNumber evidence="2">6.3.1.14</ecNumber>
    </recommendedName>
    <alternativeName>
        <fullName evidence="7">Diphthamide synthase</fullName>
    </alternativeName>
    <alternativeName>
        <fullName evidence="8">Diphthamide synthetase</fullName>
    </alternativeName>
</protein>
<dbReference type="Gene3D" id="3.30.1330.40">
    <property type="entry name" value="RutC-like"/>
    <property type="match status" value="2"/>
</dbReference>
<dbReference type="EMBL" id="JADGJH010002643">
    <property type="protein sequence ID" value="KAJ3095985.1"/>
    <property type="molecule type" value="Genomic_DNA"/>
</dbReference>
<dbReference type="GO" id="GO:0005524">
    <property type="term" value="F:ATP binding"/>
    <property type="evidence" value="ECO:0007669"/>
    <property type="project" value="UniProtKB-KW"/>
</dbReference>
<dbReference type="CDD" id="cd01994">
    <property type="entry name" value="AANH_PF0828-like"/>
    <property type="match status" value="1"/>
</dbReference>
<keyword evidence="12" id="KW-1185">Reference proteome</keyword>
<comment type="pathway">
    <text evidence="1">Protein modification; peptidyl-diphthamide biosynthesis.</text>
</comment>
<comment type="catalytic activity">
    <reaction evidence="9">
        <text>diphthine-[translation elongation factor 2] + NH4(+) + ATP = diphthamide-[translation elongation factor 2] + AMP + diphosphate + H(+)</text>
        <dbReference type="Rhea" id="RHEA:19753"/>
        <dbReference type="Rhea" id="RHEA-COMP:10172"/>
        <dbReference type="Rhea" id="RHEA-COMP:10174"/>
        <dbReference type="ChEBI" id="CHEBI:15378"/>
        <dbReference type="ChEBI" id="CHEBI:16692"/>
        <dbReference type="ChEBI" id="CHEBI:28938"/>
        <dbReference type="ChEBI" id="CHEBI:30616"/>
        <dbReference type="ChEBI" id="CHEBI:33019"/>
        <dbReference type="ChEBI" id="CHEBI:82696"/>
        <dbReference type="ChEBI" id="CHEBI:456215"/>
        <dbReference type="EC" id="6.3.1.14"/>
    </reaction>
</comment>
<dbReference type="FunFam" id="3.90.1490.10:FF:000001">
    <property type="entry name" value="Diphthine--ammonia ligase"/>
    <property type="match status" value="1"/>
</dbReference>
<dbReference type="NCBIfam" id="TIGR00290">
    <property type="entry name" value="MJ0570_dom"/>
    <property type="match status" value="1"/>
</dbReference>
<organism evidence="11 12">
    <name type="scientific">Physocladia obscura</name>
    <dbReference type="NCBI Taxonomy" id="109957"/>
    <lineage>
        <taxon>Eukaryota</taxon>
        <taxon>Fungi</taxon>
        <taxon>Fungi incertae sedis</taxon>
        <taxon>Chytridiomycota</taxon>
        <taxon>Chytridiomycota incertae sedis</taxon>
        <taxon>Chytridiomycetes</taxon>
        <taxon>Chytridiales</taxon>
        <taxon>Chytriomycetaceae</taxon>
        <taxon>Physocladia</taxon>
    </lineage>
</organism>
<dbReference type="Proteomes" id="UP001211907">
    <property type="component" value="Unassembled WGS sequence"/>
</dbReference>
<reference evidence="11" key="1">
    <citation type="submission" date="2020-05" db="EMBL/GenBank/DDBJ databases">
        <title>Phylogenomic resolution of chytrid fungi.</title>
        <authorList>
            <person name="Stajich J.E."/>
            <person name="Amses K."/>
            <person name="Simmons R."/>
            <person name="Seto K."/>
            <person name="Myers J."/>
            <person name="Bonds A."/>
            <person name="Quandt C.A."/>
            <person name="Barry K."/>
            <person name="Liu P."/>
            <person name="Grigoriev I."/>
            <person name="Longcore J.E."/>
            <person name="James T.Y."/>
        </authorList>
    </citation>
    <scope>NUCLEOTIDE SEQUENCE</scope>
    <source>
        <strain evidence="11">JEL0513</strain>
    </source>
</reference>
<dbReference type="InterPro" id="IPR014729">
    <property type="entry name" value="Rossmann-like_a/b/a_fold"/>
</dbReference>
<evidence type="ECO:0000256" key="8">
    <source>
        <dbReference type="ARBA" id="ARBA00031552"/>
    </source>
</evidence>
<evidence type="ECO:0000256" key="2">
    <source>
        <dbReference type="ARBA" id="ARBA00012089"/>
    </source>
</evidence>
<dbReference type="SUPFAM" id="SSF55298">
    <property type="entry name" value="YjgF-like"/>
    <property type="match status" value="2"/>
</dbReference>
<dbReference type="EC" id="6.3.1.14" evidence="2"/>
<evidence type="ECO:0000256" key="6">
    <source>
        <dbReference type="ARBA" id="ARBA00022840"/>
    </source>
</evidence>
<feature type="domain" description="Diphthamide synthase" evidence="10">
    <location>
        <begin position="30"/>
        <end position="212"/>
    </location>
</feature>
<dbReference type="GO" id="GO:0017178">
    <property type="term" value="F:diphthine-ammonia ligase activity"/>
    <property type="evidence" value="ECO:0007669"/>
    <property type="project" value="UniProtKB-EC"/>
</dbReference>
<proteinExistence type="predicted"/>
<dbReference type="AlphaFoldDB" id="A0AAD5SSU8"/>
<gene>
    <name evidence="11" type="primary">ATPBD4</name>
    <name evidence="11" type="ORF">HK100_005674</name>
</gene>
<dbReference type="SUPFAM" id="SSF52402">
    <property type="entry name" value="Adenine nucleotide alpha hydrolases-like"/>
    <property type="match status" value="1"/>
</dbReference>
<dbReference type="Gene3D" id="3.40.50.620">
    <property type="entry name" value="HUPs"/>
    <property type="match status" value="1"/>
</dbReference>
<evidence type="ECO:0000259" key="10">
    <source>
        <dbReference type="Pfam" id="PF01902"/>
    </source>
</evidence>
<keyword evidence="5" id="KW-0547">Nucleotide-binding</keyword>
<keyword evidence="6" id="KW-0067">ATP-binding</keyword>
<dbReference type="FunFam" id="3.40.50.620:FF:000145">
    <property type="entry name" value="ATP-binding domain containing protein"/>
    <property type="match status" value="1"/>
</dbReference>
<accession>A0AAD5SSU8</accession>
<dbReference type="InterPro" id="IPR006175">
    <property type="entry name" value="YjgF/YER057c/UK114"/>
</dbReference>
<dbReference type="Pfam" id="PF01042">
    <property type="entry name" value="Ribonuc_L-PSP"/>
    <property type="match status" value="1"/>
</dbReference>
<dbReference type="InterPro" id="IPR030662">
    <property type="entry name" value="DPH6/MJ0570"/>
</dbReference>
<sequence length="600" mass="65975">MHCVANGHRIVALANLYSQISDENSDCEEVDSFMYQTVGSNKVVPLIAECLDLPLFRRPIRGSSVETSMNYSGIHSGDEVEDLLELLLEVKKNIPDVQAVSVGAILSNYQRIRVENICTRLNLTPLSFLWQSDQSALLQSMIDTGVHAVLVKVAALGLDPFKHLGKSIAQMQPILEQLNDKFGCHVCGEGGEYETVTLDCPLFKKKFVIIDQSTVIHSNDAGAIVAYLKFKTLKIEEKADNGTGELTDEIRERLIAFGSKNYIGVDDVKYLVSESADDTKALREIRRDITVNFSGHELKGFISPSVSFSKGYLAIGGARSRNSMPVDKETRDAMDAIAEILQRHDMAWPDVIMMHLLVASMDDFSAVNAVYGSYFGSNPPTRVTVEVEYHRSDSASIQIDCLAFKNGGTSRPGIESSVTVKKSVMHVQGISYWAPSNIGPYSQTVKLNDHLFVAGQIGLIPNTMTLPQLASSPTDLGQLFAECLVCFNNIEAIACVQGCEFPNDLGVLVCFVRSAAYLKAAQNFCSAKILKFESIPSLFLAVPKLPRACAVEFQTMFQSPNDLPDLNDDDDEDSETIQKMKYLSSSARVFNGNKKIDCKA</sequence>